<name>S0G767_9BACT</name>
<dbReference type="InterPro" id="IPR023370">
    <property type="entry name" value="TrmO-like_N"/>
</dbReference>
<dbReference type="Proteomes" id="UP000014216">
    <property type="component" value="Unassembled WGS sequence"/>
</dbReference>
<keyword evidence="5" id="KW-1185">Reference proteome</keyword>
<dbReference type="InterPro" id="IPR036414">
    <property type="entry name" value="YaeB_N_sf"/>
</dbReference>
<dbReference type="Pfam" id="PF01980">
    <property type="entry name" value="TrmO_N"/>
    <property type="match status" value="1"/>
</dbReference>
<dbReference type="Gene3D" id="2.40.30.70">
    <property type="entry name" value="YaeB-like"/>
    <property type="match status" value="1"/>
</dbReference>
<evidence type="ECO:0000259" key="3">
    <source>
        <dbReference type="PROSITE" id="PS51668"/>
    </source>
</evidence>
<dbReference type="GO" id="GO:0032259">
    <property type="term" value="P:methylation"/>
    <property type="evidence" value="ECO:0007669"/>
    <property type="project" value="UniProtKB-KW"/>
</dbReference>
<dbReference type="InterPro" id="IPR041369">
    <property type="entry name" value="TrmO_C"/>
</dbReference>
<evidence type="ECO:0000256" key="2">
    <source>
        <dbReference type="ARBA" id="ARBA00033753"/>
    </source>
</evidence>
<dbReference type="Gene3D" id="3.30.2310.10">
    <property type="entry name" value="YaeB-like"/>
    <property type="match status" value="1"/>
</dbReference>
<evidence type="ECO:0000313" key="4">
    <source>
        <dbReference type="EMBL" id="EMS80907.1"/>
    </source>
</evidence>
<keyword evidence="4" id="KW-0808">Transferase</keyword>
<dbReference type="SUPFAM" id="SSF118196">
    <property type="entry name" value="YaeB-like"/>
    <property type="match status" value="1"/>
</dbReference>
<accession>S0G767</accession>
<dbReference type="InterPro" id="IPR036413">
    <property type="entry name" value="YaeB-like_sf"/>
</dbReference>
<organism evidence="4 5">
    <name type="scientific">Desulfotignum phosphitoxidans DSM 13687</name>
    <dbReference type="NCBI Taxonomy" id="1286635"/>
    <lineage>
        <taxon>Bacteria</taxon>
        <taxon>Pseudomonadati</taxon>
        <taxon>Thermodesulfobacteriota</taxon>
        <taxon>Desulfobacteria</taxon>
        <taxon>Desulfobacterales</taxon>
        <taxon>Desulfobacteraceae</taxon>
        <taxon>Desulfotignum</taxon>
    </lineage>
</organism>
<comment type="caution">
    <text evidence="4">The sequence shown here is derived from an EMBL/GenBank/DDBJ whole genome shotgun (WGS) entry which is preliminary data.</text>
</comment>
<feature type="domain" description="TsaA-like" evidence="3">
    <location>
        <begin position="11"/>
        <end position="152"/>
    </location>
</feature>
<proteinExistence type="inferred from homology"/>
<dbReference type="EMBL" id="APJX01000001">
    <property type="protein sequence ID" value="EMS80907.1"/>
    <property type="molecule type" value="Genomic_DNA"/>
</dbReference>
<dbReference type="Pfam" id="PF18389">
    <property type="entry name" value="TrmO_C"/>
    <property type="match status" value="1"/>
</dbReference>
<protein>
    <submittedName>
        <fullName evidence="4">Putative methyltransferase, YaeB family</fullName>
    </submittedName>
</protein>
<comment type="similarity">
    <text evidence="2">Belongs to the tRNA methyltransferase O family.</text>
</comment>
<evidence type="ECO:0000256" key="1">
    <source>
        <dbReference type="ARBA" id="ARBA00022691"/>
    </source>
</evidence>
<reference evidence="4 5" key="1">
    <citation type="journal article" date="2013" name="Genome Announc.">
        <title>Draft Genome Sequence of Desulfotignum phosphitoxidans DSM 13687 Strain FiPS-3.</title>
        <authorList>
            <person name="Poehlein A."/>
            <person name="Daniel R."/>
            <person name="Simeonova D.D."/>
        </authorList>
    </citation>
    <scope>NUCLEOTIDE SEQUENCE [LARGE SCALE GENOMIC DNA]</scope>
    <source>
        <strain evidence="4 5">DSM 13687</strain>
    </source>
</reference>
<gene>
    <name evidence="4" type="ORF">Dpo_1c00370</name>
</gene>
<keyword evidence="4" id="KW-0489">Methyltransferase</keyword>
<dbReference type="AlphaFoldDB" id="S0G767"/>
<dbReference type="PROSITE" id="PS51668">
    <property type="entry name" value="TSAA_2"/>
    <property type="match status" value="1"/>
</dbReference>
<dbReference type="GO" id="GO:0008168">
    <property type="term" value="F:methyltransferase activity"/>
    <property type="evidence" value="ECO:0007669"/>
    <property type="project" value="UniProtKB-KW"/>
</dbReference>
<dbReference type="NCBIfam" id="TIGR00104">
    <property type="entry name" value="tRNA_TsaA"/>
    <property type="match status" value="1"/>
</dbReference>
<dbReference type="InterPro" id="IPR023368">
    <property type="entry name" value="UPF0066_cons_site"/>
</dbReference>
<dbReference type="PANTHER" id="PTHR12818:SF0">
    <property type="entry name" value="TRNA (ADENINE(37)-N6)-METHYLTRANSFERASE"/>
    <property type="match status" value="1"/>
</dbReference>
<dbReference type="CDD" id="cd09281">
    <property type="entry name" value="UPF0066"/>
    <property type="match status" value="1"/>
</dbReference>
<dbReference type="PANTHER" id="PTHR12818">
    <property type="entry name" value="TRNA (ADENINE(37)-N6)-METHYLTRANSFERASE"/>
    <property type="match status" value="1"/>
</dbReference>
<sequence>MIGADAVPHTFTPIATLYTCFKEKFGVPRQMNLVPAAKGQLVFDPAFANMDAVRDLEKFSHIWLIFVFHQTRDKTWSALVRPPRLGGNKKTGVFATRSPFRPNPIGISAVKLESVENSCDGPVLHLSGVDIVNETPVLDIKPYIPWADAIVRADGGFADKRPASRLQVIFSSEAQTQCRKMTKQIPNLASLITQILENDPRPGYRAGPTTKDKKIYGIRLYDLDVKWQITDGIARILSLDPIK</sequence>
<dbReference type="PROSITE" id="PS01318">
    <property type="entry name" value="TSAA_1"/>
    <property type="match status" value="1"/>
</dbReference>
<keyword evidence="1" id="KW-0949">S-adenosyl-L-methionine</keyword>
<dbReference type="PATRIC" id="fig|1286635.3.peg.44"/>
<dbReference type="InterPro" id="IPR040372">
    <property type="entry name" value="YaeB-like"/>
</dbReference>
<evidence type="ECO:0000313" key="5">
    <source>
        <dbReference type="Proteomes" id="UP000014216"/>
    </source>
</evidence>